<dbReference type="PANTHER" id="PTHR20929:SF11">
    <property type="entry name" value="DYNEIN AXONEMAL INTERMEDIATE CHAIN 7"/>
    <property type="match status" value="1"/>
</dbReference>
<dbReference type="GO" id="GO:0005930">
    <property type="term" value="C:axoneme"/>
    <property type="evidence" value="ECO:0007669"/>
    <property type="project" value="TreeGrafter"/>
</dbReference>
<dbReference type="PANTHER" id="PTHR20929">
    <property type="entry name" value="LUNG ADENOMA SUSCEPTIBILITY 1-RELATED"/>
    <property type="match status" value="1"/>
</dbReference>
<protein>
    <recommendedName>
        <fullName evidence="2">CASC1 C-terminal domain-containing protein</fullName>
    </recommendedName>
</protein>
<dbReference type="Pfam" id="PF12366">
    <property type="entry name" value="Casc1_C"/>
    <property type="match status" value="1"/>
</dbReference>
<dbReference type="InterPro" id="IPR022110">
    <property type="entry name" value="CASC1_C"/>
</dbReference>
<evidence type="ECO:0000256" key="1">
    <source>
        <dbReference type="SAM" id="MobiDB-lite"/>
    </source>
</evidence>
<evidence type="ECO:0000259" key="2">
    <source>
        <dbReference type="Pfam" id="PF12366"/>
    </source>
</evidence>
<proteinExistence type="predicted"/>
<dbReference type="InterPro" id="IPR023247">
    <property type="entry name" value="IC97/Dnai7-like"/>
</dbReference>
<sequence>MGGGADEVPAAAKSATETWMALVSHAPPSPALRCGGGSRGRAPSGSATASTGRLGLVKNLPYDAAISSSVNLSNMALMDAPSSPPGQSSLMSRGGVDLFPPFDAMCYVEGDASKHHEAEDHLYHTMAILSTTHNFSWSRWNLLAGRRNMVLQMREFKDRKKLGLNDHYNIFFLSQQLEGWFDVISIHPVLGMHSALLLTNYNILHVTPLKACFVDCTEVSQAFTEQGVQGMKGEFEPPKLPPGYGLDWICIQLHTLPPLPSLHPRTGPDFAVKDREKGARLIVSFILIFSHWYKTTQALSFKKEFKKQTQY</sequence>
<dbReference type="GO" id="GO:0048487">
    <property type="term" value="F:beta-tubulin binding"/>
    <property type="evidence" value="ECO:0007669"/>
    <property type="project" value="TreeGrafter"/>
</dbReference>
<feature type="region of interest" description="Disordered" evidence="1">
    <location>
        <begin position="30"/>
        <end position="50"/>
    </location>
</feature>
<reference evidence="3" key="1">
    <citation type="submission" date="2020-11" db="EMBL/GenBank/DDBJ databases">
        <authorList>
            <person name="Tran Van P."/>
        </authorList>
    </citation>
    <scope>NUCLEOTIDE SEQUENCE</scope>
</reference>
<dbReference type="EMBL" id="OD566803">
    <property type="protein sequence ID" value="CAD7444684.1"/>
    <property type="molecule type" value="Genomic_DNA"/>
</dbReference>
<evidence type="ECO:0000313" key="3">
    <source>
        <dbReference type="EMBL" id="CAD7444684.1"/>
    </source>
</evidence>
<feature type="compositionally biased region" description="Low complexity" evidence="1">
    <location>
        <begin position="40"/>
        <end position="50"/>
    </location>
</feature>
<organism evidence="3">
    <name type="scientific">Timema bartmani</name>
    <dbReference type="NCBI Taxonomy" id="61472"/>
    <lineage>
        <taxon>Eukaryota</taxon>
        <taxon>Metazoa</taxon>
        <taxon>Ecdysozoa</taxon>
        <taxon>Arthropoda</taxon>
        <taxon>Hexapoda</taxon>
        <taxon>Insecta</taxon>
        <taxon>Pterygota</taxon>
        <taxon>Neoptera</taxon>
        <taxon>Polyneoptera</taxon>
        <taxon>Phasmatodea</taxon>
        <taxon>Timematodea</taxon>
        <taxon>Timematoidea</taxon>
        <taxon>Timematidae</taxon>
        <taxon>Timema</taxon>
    </lineage>
</organism>
<dbReference type="GO" id="GO:0008017">
    <property type="term" value="F:microtubule binding"/>
    <property type="evidence" value="ECO:0007669"/>
    <property type="project" value="TreeGrafter"/>
</dbReference>
<dbReference type="AlphaFoldDB" id="A0A7R9I307"/>
<feature type="domain" description="CASC1 C-terminal" evidence="2">
    <location>
        <begin position="96"/>
        <end position="160"/>
    </location>
</feature>
<gene>
    <name evidence="3" type="ORF">TBIB3V08_LOCUS7054</name>
</gene>
<name>A0A7R9I307_9NEOP</name>
<accession>A0A7R9I307</accession>